<dbReference type="Proteomes" id="UP000295083">
    <property type="component" value="Unassembled WGS sequence"/>
</dbReference>
<dbReference type="Gene3D" id="1.10.1520.10">
    <property type="entry name" value="Ribonuclease III domain"/>
    <property type="match status" value="1"/>
</dbReference>
<dbReference type="GO" id="GO:0004525">
    <property type="term" value="F:ribonuclease III activity"/>
    <property type="evidence" value="ECO:0007669"/>
    <property type="project" value="InterPro"/>
</dbReference>
<name>A0A4R8Q2K3_9PEZI</name>
<dbReference type="CDD" id="cd00593">
    <property type="entry name" value="RIBOc"/>
    <property type="match status" value="1"/>
</dbReference>
<dbReference type="Pfam" id="PF14622">
    <property type="entry name" value="Ribonucleas_3_3"/>
    <property type="match status" value="1"/>
</dbReference>
<reference evidence="2 3" key="1">
    <citation type="submission" date="2018-11" db="EMBL/GenBank/DDBJ databases">
        <title>Genome sequence and assembly of Colletotrichum spinosum.</title>
        <authorList>
            <person name="Gan P."/>
            <person name="Shirasu K."/>
        </authorList>
    </citation>
    <scope>NUCLEOTIDE SEQUENCE [LARGE SCALE GENOMIC DNA]</scope>
    <source>
        <strain evidence="2 3">CBS 515.97</strain>
    </source>
</reference>
<evidence type="ECO:0000313" key="2">
    <source>
        <dbReference type="EMBL" id="TDZ27943.1"/>
    </source>
</evidence>
<proteinExistence type="predicted"/>
<evidence type="ECO:0000313" key="3">
    <source>
        <dbReference type="Proteomes" id="UP000295083"/>
    </source>
</evidence>
<accession>A0A4R8Q2K3</accession>
<comment type="caution">
    <text evidence="2">The sequence shown here is derived from an EMBL/GenBank/DDBJ whole genome shotgun (WGS) entry which is preliminary data.</text>
</comment>
<protein>
    <submittedName>
        <fullName evidence="2">Ribonuclease 3</fullName>
    </submittedName>
</protein>
<dbReference type="EMBL" id="QAPG01001767">
    <property type="protein sequence ID" value="TDZ27943.1"/>
    <property type="molecule type" value="Genomic_DNA"/>
</dbReference>
<dbReference type="SUPFAM" id="SSF69065">
    <property type="entry name" value="RNase III domain-like"/>
    <property type="match status" value="1"/>
</dbReference>
<organism evidence="2 3">
    <name type="scientific">Colletotrichum spinosum</name>
    <dbReference type="NCBI Taxonomy" id="1347390"/>
    <lineage>
        <taxon>Eukaryota</taxon>
        <taxon>Fungi</taxon>
        <taxon>Dikarya</taxon>
        <taxon>Ascomycota</taxon>
        <taxon>Pezizomycotina</taxon>
        <taxon>Sordariomycetes</taxon>
        <taxon>Hypocreomycetidae</taxon>
        <taxon>Glomerellales</taxon>
        <taxon>Glomerellaceae</taxon>
        <taxon>Colletotrichum</taxon>
        <taxon>Colletotrichum orbiculare species complex</taxon>
    </lineage>
</organism>
<dbReference type="InterPro" id="IPR036389">
    <property type="entry name" value="RNase_III_sf"/>
</dbReference>
<keyword evidence="3" id="KW-1185">Reference proteome</keyword>
<dbReference type="PROSITE" id="PS50142">
    <property type="entry name" value="RNASE_3_2"/>
    <property type="match status" value="1"/>
</dbReference>
<evidence type="ECO:0000259" key="1">
    <source>
        <dbReference type="PROSITE" id="PS50142"/>
    </source>
</evidence>
<dbReference type="InterPro" id="IPR000999">
    <property type="entry name" value="RNase_III_dom"/>
</dbReference>
<dbReference type="GO" id="GO:0006396">
    <property type="term" value="P:RNA processing"/>
    <property type="evidence" value="ECO:0007669"/>
    <property type="project" value="InterPro"/>
</dbReference>
<sequence>MSNVREERLAAIHAIHGHNFENPDLIWEALQAHGSPIGRIGIRFLNQGNKGVALTGDAVIRLVVVNNGVGNNERTEAIANRIEALLSNSTLAAICDTVGLTGHIVGNPSQGGAVSSKLKATTVEAVIGAVFMDAGFEAARASMERMGII</sequence>
<feature type="domain" description="RNase III" evidence="1">
    <location>
        <begin position="84"/>
        <end position="135"/>
    </location>
</feature>
<gene>
    <name evidence="2" type="primary">rnc-1</name>
    <name evidence="2" type="ORF">C8035_v008630</name>
</gene>
<dbReference type="AlphaFoldDB" id="A0A4R8Q2K3"/>